<protein>
    <submittedName>
        <fullName evidence="1">Uncharacterized protein</fullName>
    </submittedName>
</protein>
<gene>
    <name evidence="1" type="ORF">EDB81DRAFT_477055</name>
</gene>
<organism evidence="1 2">
    <name type="scientific">Dactylonectria macrodidyma</name>
    <dbReference type="NCBI Taxonomy" id="307937"/>
    <lineage>
        <taxon>Eukaryota</taxon>
        <taxon>Fungi</taxon>
        <taxon>Dikarya</taxon>
        <taxon>Ascomycota</taxon>
        <taxon>Pezizomycotina</taxon>
        <taxon>Sordariomycetes</taxon>
        <taxon>Hypocreomycetidae</taxon>
        <taxon>Hypocreales</taxon>
        <taxon>Nectriaceae</taxon>
        <taxon>Dactylonectria</taxon>
    </lineage>
</organism>
<dbReference type="EMBL" id="JAGMUV010000007">
    <property type="protein sequence ID" value="KAH7148845.1"/>
    <property type="molecule type" value="Genomic_DNA"/>
</dbReference>
<dbReference type="AlphaFoldDB" id="A0A9P9F094"/>
<dbReference type="Proteomes" id="UP000738349">
    <property type="component" value="Unassembled WGS sequence"/>
</dbReference>
<evidence type="ECO:0000313" key="2">
    <source>
        <dbReference type="Proteomes" id="UP000738349"/>
    </source>
</evidence>
<proteinExistence type="predicted"/>
<keyword evidence="2" id="KW-1185">Reference proteome</keyword>
<comment type="caution">
    <text evidence="1">The sequence shown here is derived from an EMBL/GenBank/DDBJ whole genome shotgun (WGS) entry which is preliminary data.</text>
</comment>
<accession>A0A9P9F094</accession>
<reference evidence="1" key="1">
    <citation type="journal article" date="2021" name="Nat. Commun.">
        <title>Genetic determinants of endophytism in the Arabidopsis root mycobiome.</title>
        <authorList>
            <person name="Mesny F."/>
            <person name="Miyauchi S."/>
            <person name="Thiergart T."/>
            <person name="Pickel B."/>
            <person name="Atanasova L."/>
            <person name="Karlsson M."/>
            <person name="Huettel B."/>
            <person name="Barry K.W."/>
            <person name="Haridas S."/>
            <person name="Chen C."/>
            <person name="Bauer D."/>
            <person name="Andreopoulos W."/>
            <person name="Pangilinan J."/>
            <person name="LaButti K."/>
            <person name="Riley R."/>
            <person name="Lipzen A."/>
            <person name="Clum A."/>
            <person name="Drula E."/>
            <person name="Henrissat B."/>
            <person name="Kohler A."/>
            <person name="Grigoriev I.V."/>
            <person name="Martin F.M."/>
            <person name="Hacquard S."/>
        </authorList>
    </citation>
    <scope>NUCLEOTIDE SEQUENCE</scope>
    <source>
        <strain evidence="1">MPI-CAGE-AT-0147</strain>
    </source>
</reference>
<name>A0A9P9F094_9HYPO</name>
<evidence type="ECO:0000313" key="1">
    <source>
        <dbReference type="EMBL" id="KAH7148845.1"/>
    </source>
</evidence>
<sequence>MSFYLFIYLTPFNLVLPYSRGGIEVCLVEVVNWYGVFFLPGGMQTVCKPRPDRQQSRHGVVLPNKCLKCDTANGHASFCQVLDSSTNVDEHTRASCIDTERYFRESYRAHVPIRRIPLDHDSNVTSTAKRKEVSCYYSAVQTRLGHP</sequence>